<protein>
    <submittedName>
        <fullName evidence="1">Uncharacterized protein</fullName>
    </submittedName>
</protein>
<evidence type="ECO:0000313" key="1">
    <source>
        <dbReference type="EMBL" id="JAH10881.1"/>
    </source>
</evidence>
<dbReference type="EMBL" id="GBXM01097696">
    <property type="protein sequence ID" value="JAH10881.1"/>
    <property type="molecule type" value="Transcribed_RNA"/>
</dbReference>
<name>A0A0E9Q1X2_ANGAN</name>
<reference evidence="1" key="1">
    <citation type="submission" date="2014-11" db="EMBL/GenBank/DDBJ databases">
        <authorList>
            <person name="Amaro Gonzalez C."/>
        </authorList>
    </citation>
    <scope>NUCLEOTIDE SEQUENCE</scope>
</reference>
<reference evidence="1" key="2">
    <citation type="journal article" date="2015" name="Fish Shellfish Immunol.">
        <title>Early steps in the European eel (Anguilla anguilla)-Vibrio vulnificus interaction in the gills: Role of the RtxA13 toxin.</title>
        <authorList>
            <person name="Callol A."/>
            <person name="Pajuelo D."/>
            <person name="Ebbesson L."/>
            <person name="Teles M."/>
            <person name="MacKenzie S."/>
            <person name="Amaro C."/>
        </authorList>
    </citation>
    <scope>NUCLEOTIDE SEQUENCE</scope>
</reference>
<sequence>MYTGNYAYYEYNKGNNWYKNNVVSPEEDCRNKSVLTAPSFLTEKKSSGRAI</sequence>
<proteinExistence type="predicted"/>
<dbReference type="AlphaFoldDB" id="A0A0E9Q1X2"/>
<accession>A0A0E9Q1X2</accession>
<organism evidence="1">
    <name type="scientific">Anguilla anguilla</name>
    <name type="common">European freshwater eel</name>
    <name type="synonym">Muraena anguilla</name>
    <dbReference type="NCBI Taxonomy" id="7936"/>
    <lineage>
        <taxon>Eukaryota</taxon>
        <taxon>Metazoa</taxon>
        <taxon>Chordata</taxon>
        <taxon>Craniata</taxon>
        <taxon>Vertebrata</taxon>
        <taxon>Euteleostomi</taxon>
        <taxon>Actinopterygii</taxon>
        <taxon>Neopterygii</taxon>
        <taxon>Teleostei</taxon>
        <taxon>Anguilliformes</taxon>
        <taxon>Anguillidae</taxon>
        <taxon>Anguilla</taxon>
    </lineage>
</organism>